<sequence>MPTLDELATRAEGIVHEETQRTDAGLDLTVAEIYEVAAPGRVDFGGGELADADLDPHERTWRNEDDDYQWWHLDAGQYMLEYNESLTGEGRIPLQIRDAVRERGASHPTLHVAELPRVPLSVGGAGLKIKENARVSTLLAEE</sequence>
<gene>
    <name evidence="1" type="ORF">GCM10009020_06060</name>
</gene>
<name>A0AAV3T638_9EURY</name>
<proteinExistence type="predicted"/>
<accession>A0AAV3T638</accession>
<reference evidence="1 2" key="1">
    <citation type="journal article" date="2019" name="Int. J. Syst. Evol. Microbiol.">
        <title>The Global Catalogue of Microorganisms (GCM) 10K type strain sequencing project: providing services to taxonomists for standard genome sequencing and annotation.</title>
        <authorList>
            <consortium name="The Broad Institute Genomics Platform"/>
            <consortium name="The Broad Institute Genome Sequencing Center for Infectious Disease"/>
            <person name="Wu L."/>
            <person name="Ma J."/>
        </authorList>
    </citation>
    <scope>NUCLEOTIDE SEQUENCE [LARGE SCALE GENOMIC DNA]</scope>
    <source>
        <strain evidence="1 2">JCM 16328</strain>
    </source>
</reference>
<dbReference type="AlphaFoldDB" id="A0AAV3T638"/>
<dbReference type="RefSeq" id="WP_343772380.1">
    <property type="nucleotide sequence ID" value="NZ_BAAADV010000001.1"/>
</dbReference>
<dbReference type="EMBL" id="BAAADV010000001">
    <property type="protein sequence ID" value="GAA0664026.1"/>
    <property type="molecule type" value="Genomic_DNA"/>
</dbReference>
<dbReference type="Proteomes" id="UP001500420">
    <property type="component" value="Unassembled WGS sequence"/>
</dbReference>
<evidence type="ECO:0000313" key="1">
    <source>
        <dbReference type="EMBL" id="GAA0664026.1"/>
    </source>
</evidence>
<organism evidence="1 2">
    <name type="scientific">Natronoarchaeum mannanilyticum</name>
    <dbReference type="NCBI Taxonomy" id="926360"/>
    <lineage>
        <taxon>Archaea</taxon>
        <taxon>Methanobacteriati</taxon>
        <taxon>Methanobacteriota</taxon>
        <taxon>Stenosarchaea group</taxon>
        <taxon>Halobacteria</taxon>
        <taxon>Halobacteriales</taxon>
        <taxon>Natronoarchaeaceae</taxon>
    </lineage>
</organism>
<keyword evidence="2" id="KW-1185">Reference proteome</keyword>
<evidence type="ECO:0000313" key="2">
    <source>
        <dbReference type="Proteomes" id="UP001500420"/>
    </source>
</evidence>
<protein>
    <submittedName>
        <fullName evidence="1">Deoxycytidine triphosphate deaminase</fullName>
    </submittedName>
</protein>
<comment type="caution">
    <text evidence="1">The sequence shown here is derived from an EMBL/GenBank/DDBJ whole genome shotgun (WGS) entry which is preliminary data.</text>
</comment>